<comment type="caution">
    <text evidence="2">The sequence shown here is derived from an EMBL/GenBank/DDBJ whole genome shotgun (WGS) entry which is preliminary data.</text>
</comment>
<evidence type="ECO:0000256" key="1">
    <source>
        <dbReference type="SAM" id="SignalP"/>
    </source>
</evidence>
<proteinExistence type="predicted"/>
<keyword evidence="1" id="KW-0732">Signal</keyword>
<sequence>MNKAFYLTLTLLLSFLCTPSLHASEKELKSILNEKELKRIESAEKLITKGDSYIKETVELEKEVKSLQNADGRIKTRKINKYNKKIAEVKTKAALYYQDGYKKYIDVLDGRLKDIEKSGNSEAKQTRDDIKALEKKARKQYNKAENMSSPEKVIELLELAQSNQQKAIELQTASLISLSEIIEPEAALIAEEPIALDSTTVEPLVIEEPVTETSDSIMITTSDIAEMVTPAETPVSTATFPTTTVSTAAIATAAIATPTDSVIVVDTPVVESPQETITEPVVIEETTPVNPDVFLTIQILADKKQATAAQLSSLYNGDNEVIEMNVNDWYKYSVGKFQDLDKAKANMKAEGIKGFIVAYNKNQRISVKEAVTLLNGES</sequence>
<dbReference type="EMBL" id="JAENRR010000051">
    <property type="protein sequence ID" value="MBK3519063.1"/>
    <property type="molecule type" value="Genomic_DNA"/>
</dbReference>
<dbReference type="RefSeq" id="WP_200466284.1">
    <property type="nucleotide sequence ID" value="NZ_JAENRR010000051.1"/>
</dbReference>
<name>A0ABS1HN03_9BACT</name>
<feature type="chain" id="PRO_5046345501" description="SPOR domain-containing protein" evidence="1">
    <location>
        <begin position="24"/>
        <end position="378"/>
    </location>
</feature>
<feature type="signal peptide" evidence="1">
    <location>
        <begin position="1"/>
        <end position="23"/>
    </location>
</feature>
<organism evidence="2 3">
    <name type="scientific">Carboxylicivirga marina</name>
    <dbReference type="NCBI Taxonomy" id="2800988"/>
    <lineage>
        <taxon>Bacteria</taxon>
        <taxon>Pseudomonadati</taxon>
        <taxon>Bacteroidota</taxon>
        <taxon>Bacteroidia</taxon>
        <taxon>Marinilabiliales</taxon>
        <taxon>Marinilabiliaceae</taxon>
        <taxon>Carboxylicivirga</taxon>
    </lineage>
</organism>
<accession>A0ABS1HN03</accession>
<protein>
    <recommendedName>
        <fullName evidence="4">SPOR domain-containing protein</fullName>
    </recommendedName>
</protein>
<gene>
    <name evidence="2" type="ORF">JIV24_17075</name>
</gene>
<keyword evidence="3" id="KW-1185">Reference proteome</keyword>
<evidence type="ECO:0008006" key="4">
    <source>
        <dbReference type="Google" id="ProtNLM"/>
    </source>
</evidence>
<evidence type="ECO:0000313" key="2">
    <source>
        <dbReference type="EMBL" id="MBK3519063.1"/>
    </source>
</evidence>
<reference evidence="2 3" key="1">
    <citation type="submission" date="2021-01" db="EMBL/GenBank/DDBJ databases">
        <title>Carboxyliciviraga sp.nov., isolated from coastal sediments.</title>
        <authorList>
            <person name="Lu D."/>
            <person name="Zhang T."/>
        </authorList>
    </citation>
    <scope>NUCLEOTIDE SEQUENCE [LARGE SCALE GENOMIC DNA]</scope>
    <source>
        <strain evidence="2 3">N1Y132</strain>
    </source>
</reference>
<evidence type="ECO:0000313" key="3">
    <source>
        <dbReference type="Proteomes" id="UP000605676"/>
    </source>
</evidence>
<dbReference type="Proteomes" id="UP000605676">
    <property type="component" value="Unassembled WGS sequence"/>
</dbReference>